<dbReference type="GO" id="GO:0005975">
    <property type="term" value="P:carbohydrate metabolic process"/>
    <property type="evidence" value="ECO:0007669"/>
    <property type="project" value="InterPro"/>
</dbReference>
<dbReference type="PANTHER" id="PTHR41814">
    <property type="entry name" value="EXPRESSED PROTEIN"/>
    <property type="match status" value="1"/>
</dbReference>
<dbReference type="EMBL" id="MU167298">
    <property type="protein sequence ID" value="KAG0144316.1"/>
    <property type="molecule type" value="Genomic_DNA"/>
</dbReference>
<dbReference type="OrthoDB" id="4138492at2759"/>
<reference evidence="2" key="1">
    <citation type="submission" date="2013-11" db="EMBL/GenBank/DDBJ databases">
        <title>Genome sequence of the fusiform rust pathogen reveals effectors for host alternation and coevolution with pine.</title>
        <authorList>
            <consortium name="DOE Joint Genome Institute"/>
            <person name="Smith K."/>
            <person name="Pendleton A."/>
            <person name="Kubisiak T."/>
            <person name="Anderson C."/>
            <person name="Salamov A."/>
            <person name="Aerts A."/>
            <person name="Riley R."/>
            <person name="Clum A."/>
            <person name="Lindquist E."/>
            <person name="Ence D."/>
            <person name="Campbell M."/>
            <person name="Kronenberg Z."/>
            <person name="Feau N."/>
            <person name="Dhillon B."/>
            <person name="Hamelin R."/>
            <person name="Burleigh J."/>
            <person name="Smith J."/>
            <person name="Yandell M."/>
            <person name="Nelson C."/>
            <person name="Grigoriev I."/>
            <person name="Davis J."/>
        </authorList>
    </citation>
    <scope>NUCLEOTIDE SEQUENCE</scope>
    <source>
        <strain evidence="2">G11</strain>
    </source>
</reference>
<name>A0A9P6NIQ6_9BASI</name>
<dbReference type="InterPro" id="IPR010905">
    <property type="entry name" value="Glyco_hydro_88"/>
</dbReference>
<accession>A0A9P6NIQ6</accession>
<dbReference type="Pfam" id="PF07470">
    <property type="entry name" value="Glyco_hydro_88"/>
    <property type="match status" value="1"/>
</dbReference>
<sequence>MHFSKVKSEPDYQPKIDLAYKVLTRISNHSWEYGTLGELILEREHDGELSVFARGASLPPSTKPKSKLWHPQPLFDLVDPILARRAPNAKTIIEADGAAGDPASLGVALHVLADSVKRANAVPKYDYRAISDEQYDYLVNKVPKDKDGAISQRETEVQYWSDFVYMVPPFLAWTGAISSDFSILENSYRQCLLYRKRLIDPNGSGTWRHILGGSWNETGLWSTGNGWAAMGMMRVRQTMEAVSDPDLKHKLSGMKADLEKWMCEIIAGAFKFQSATSKLLPNYYDKKPTDTFDEVSGTALIAATAYRLVTLNPEHTQNLPMAQIDQSRKKILQEHIDPKTGGVSPVVPPLEWLAKKPFDGTEGKQSPEGQAFVIFLHLAWKNSVSSTASRRRVRL</sequence>
<dbReference type="PANTHER" id="PTHR41814:SF1">
    <property type="entry name" value="CELLULASE"/>
    <property type="match status" value="1"/>
</dbReference>
<dbReference type="SUPFAM" id="SSF48208">
    <property type="entry name" value="Six-hairpin glycosidases"/>
    <property type="match status" value="1"/>
</dbReference>
<evidence type="ECO:0000256" key="1">
    <source>
        <dbReference type="ARBA" id="ARBA00022801"/>
    </source>
</evidence>
<proteinExistence type="predicted"/>
<evidence type="ECO:0000313" key="3">
    <source>
        <dbReference type="Proteomes" id="UP000886653"/>
    </source>
</evidence>
<keyword evidence="3" id="KW-1185">Reference proteome</keyword>
<comment type="caution">
    <text evidence="2">The sequence shown here is derived from an EMBL/GenBank/DDBJ whole genome shotgun (WGS) entry which is preliminary data.</text>
</comment>
<dbReference type="GO" id="GO:0016787">
    <property type="term" value="F:hydrolase activity"/>
    <property type="evidence" value="ECO:0007669"/>
    <property type="project" value="UniProtKB-KW"/>
</dbReference>
<dbReference type="Proteomes" id="UP000886653">
    <property type="component" value="Unassembled WGS sequence"/>
</dbReference>
<protein>
    <submittedName>
        <fullName evidence="2">Uncharacterized protein</fullName>
    </submittedName>
</protein>
<dbReference type="Gene3D" id="1.50.10.10">
    <property type="match status" value="1"/>
</dbReference>
<dbReference type="AlphaFoldDB" id="A0A9P6NIQ6"/>
<evidence type="ECO:0000313" key="2">
    <source>
        <dbReference type="EMBL" id="KAG0144316.1"/>
    </source>
</evidence>
<organism evidence="2 3">
    <name type="scientific">Cronartium quercuum f. sp. fusiforme G11</name>
    <dbReference type="NCBI Taxonomy" id="708437"/>
    <lineage>
        <taxon>Eukaryota</taxon>
        <taxon>Fungi</taxon>
        <taxon>Dikarya</taxon>
        <taxon>Basidiomycota</taxon>
        <taxon>Pucciniomycotina</taxon>
        <taxon>Pucciniomycetes</taxon>
        <taxon>Pucciniales</taxon>
        <taxon>Coleosporiaceae</taxon>
        <taxon>Cronartium</taxon>
    </lineage>
</organism>
<dbReference type="InterPro" id="IPR012341">
    <property type="entry name" value="6hp_glycosidase-like_sf"/>
</dbReference>
<keyword evidence="1" id="KW-0378">Hydrolase</keyword>
<dbReference type="InterPro" id="IPR008928">
    <property type="entry name" value="6-hairpin_glycosidase_sf"/>
</dbReference>
<gene>
    <name evidence="2" type="ORF">CROQUDRAFT_724086</name>
</gene>